<accession>A0A1Y2MPE7</accession>
<dbReference type="EMBL" id="MIGB01000033">
    <property type="protein sequence ID" value="OSY37114.1"/>
    <property type="molecule type" value="Genomic_DNA"/>
</dbReference>
<proteinExistence type="predicted"/>
<keyword evidence="2" id="KW-0808">Transferase</keyword>
<gene>
    <name evidence="2" type="ORF">BG845_04997</name>
</gene>
<organism evidence="2 3">
    <name type="scientific">Pseudonocardia autotrophica</name>
    <name type="common">Amycolata autotrophica</name>
    <name type="synonym">Nocardia autotrophica</name>
    <dbReference type="NCBI Taxonomy" id="2074"/>
    <lineage>
        <taxon>Bacteria</taxon>
        <taxon>Bacillati</taxon>
        <taxon>Actinomycetota</taxon>
        <taxon>Actinomycetes</taxon>
        <taxon>Pseudonocardiales</taxon>
        <taxon>Pseudonocardiaceae</taxon>
        <taxon>Pseudonocardia</taxon>
    </lineage>
</organism>
<dbReference type="Gene3D" id="3.90.1200.10">
    <property type="match status" value="1"/>
</dbReference>
<evidence type="ECO:0000259" key="1">
    <source>
        <dbReference type="Pfam" id="PF01636"/>
    </source>
</evidence>
<evidence type="ECO:0000313" key="3">
    <source>
        <dbReference type="Proteomes" id="UP000194360"/>
    </source>
</evidence>
<dbReference type="InterPro" id="IPR002575">
    <property type="entry name" value="Aminoglycoside_PTrfase"/>
</dbReference>
<dbReference type="OrthoDB" id="3806873at2"/>
<dbReference type="Proteomes" id="UP000194360">
    <property type="component" value="Unassembled WGS sequence"/>
</dbReference>
<keyword evidence="3" id="KW-1185">Reference proteome</keyword>
<comment type="caution">
    <text evidence="2">The sequence shown here is derived from an EMBL/GenBank/DDBJ whole genome shotgun (WGS) entry which is preliminary data.</text>
</comment>
<dbReference type="RefSeq" id="WP_158092268.1">
    <property type="nucleotide sequence ID" value="NZ_AP018920.1"/>
</dbReference>
<name>A0A1Y2MPE7_PSEAH</name>
<protein>
    <submittedName>
        <fullName evidence="2">Phosphotransferase enzyme family protein</fullName>
    </submittedName>
</protein>
<reference evidence="2 3" key="1">
    <citation type="submission" date="2016-09" db="EMBL/GenBank/DDBJ databases">
        <title>Pseudonocardia autotrophica DSM535, a candidate organism with high potential of specific P450 cytochromes.</title>
        <authorList>
            <person name="Grumaz C."/>
            <person name="Vainshtein Y."/>
            <person name="Kirstahler P."/>
            <person name="Sohn K."/>
        </authorList>
    </citation>
    <scope>NUCLEOTIDE SEQUENCE [LARGE SCALE GENOMIC DNA]</scope>
    <source>
        <strain evidence="2 3">DSM 535</strain>
    </source>
</reference>
<dbReference type="GO" id="GO:0016740">
    <property type="term" value="F:transferase activity"/>
    <property type="evidence" value="ECO:0007669"/>
    <property type="project" value="UniProtKB-KW"/>
</dbReference>
<dbReference type="PANTHER" id="PTHR11012:SF30">
    <property type="entry name" value="PROTEIN KINASE-LIKE DOMAIN-CONTAINING"/>
    <property type="match status" value="1"/>
</dbReference>
<dbReference type="InterPro" id="IPR011009">
    <property type="entry name" value="Kinase-like_dom_sf"/>
</dbReference>
<evidence type="ECO:0000313" key="2">
    <source>
        <dbReference type="EMBL" id="OSY37114.1"/>
    </source>
</evidence>
<dbReference type="STRING" id="2074.BG845_04997"/>
<feature type="domain" description="Aminoglycoside phosphotransferase" evidence="1">
    <location>
        <begin position="80"/>
        <end position="279"/>
    </location>
</feature>
<dbReference type="AlphaFoldDB" id="A0A1Y2MPE7"/>
<dbReference type="Pfam" id="PF01636">
    <property type="entry name" value="APH"/>
    <property type="match status" value="1"/>
</dbReference>
<dbReference type="SUPFAM" id="SSF56112">
    <property type="entry name" value="Protein kinase-like (PK-like)"/>
    <property type="match status" value="1"/>
</dbReference>
<dbReference type="PANTHER" id="PTHR11012">
    <property type="entry name" value="PROTEIN KINASE-LIKE DOMAIN-CONTAINING"/>
    <property type="match status" value="1"/>
</dbReference>
<sequence length="356" mass="38948">MTIEAPPGHGWTTAELTESLFAGGSLAEGAEVVGVESEPLGAGLLADTFRLALRYRPEGAGPATVVAKMPSADPDAARTAASLGAYERECRFYTDLAPRLAVRTPHLFGTLDVDGSTSGMLLEDLSRIAAPGDQLDRADADQLERARAELAGMQAPLWDDRDTGGLDWLHRRMGVPIPELAERYRRSWGIAQERLGPGLEPAQRKLIARFGEVCGAWAESLPGPFTLAHHDFRLDNLMFSADRVWVLDWQIAGWGAPMWDLAYLMGSSVAPADRRRLEADVVRRHVEDLTARGVPNLTEEWAWTEYRRLSLAILLVITPAAGTVRSTERGDRMLLQMLDKGATQALELGAEEFLPA</sequence>